<feature type="compositionally biased region" description="Polar residues" evidence="1">
    <location>
        <begin position="43"/>
        <end position="55"/>
    </location>
</feature>
<accession>A0ABD0N0Z0</accession>
<evidence type="ECO:0000256" key="1">
    <source>
        <dbReference type="SAM" id="MobiDB-lite"/>
    </source>
</evidence>
<protein>
    <submittedName>
        <fullName evidence="2">Uncharacterized protein</fullName>
    </submittedName>
</protein>
<gene>
    <name evidence="2" type="ORF">M9458_048794</name>
</gene>
<name>A0ABD0N0Z0_CIRMR</name>
<comment type="caution">
    <text evidence="2">The sequence shown here is derived from an EMBL/GenBank/DDBJ whole genome shotgun (WGS) entry which is preliminary data.</text>
</comment>
<dbReference type="EMBL" id="JAMKFB020000025">
    <property type="protein sequence ID" value="KAL0154531.1"/>
    <property type="molecule type" value="Genomic_DNA"/>
</dbReference>
<feature type="non-terminal residue" evidence="2">
    <location>
        <position position="55"/>
    </location>
</feature>
<dbReference type="Proteomes" id="UP001529510">
    <property type="component" value="Unassembled WGS sequence"/>
</dbReference>
<evidence type="ECO:0000313" key="3">
    <source>
        <dbReference type="Proteomes" id="UP001529510"/>
    </source>
</evidence>
<keyword evidence="3" id="KW-1185">Reference proteome</keyword>
<organism evidence="2 3">
    <name type="scientific">Cirrhinus mrigala</name>
    <name type="common">Mrigala</name>
    <dbReference type="NCBI Taxonomy" id="683832"/>
    <lineage>
        <taxon>Eukaryota</taxon>
        <taxon>Metazoa</taxon>
        <taxon>Chordata</taxon>
        <taxon>Craniata</taxon>
        <taxon>Vertebrata</taxon>
        <taxon>Euteleostomi</taxon>
        <taxon>Actinopterygii</taxon>
        <taxon>Neopterygii</taxon>
        <taxon>Teleostei</taxon>
        <taxon>Ostariophysi</taxon>
        <taxon>Cypriniformes</taxon>
        <taxon>Cyprinidae</taxon>
        <taxon>Labeoninae</taxon>
        <taxon>Labeonini</taxon>
        <taxon>Cirrhinus</taxon>
    </lineage>
</organism>
<feature type="non-terminal residue" evidence="2">
    <location>
        <position position="1"/>
    </location>
</feature>
<sequence>LKLLPSVHIRHSALALHAGCSCPTITPSTSLHTRPAAQFLPETRSSTTSARAHPT</sequence>
<feature type="region of interest" description="Disordered" evidence="1">
    <location>
        <begin position="36"/>
        <end position="55"/>
    </location>
</feature>
<dbReference type="AlphaFoldDB" id="A0ABD0N0Z0"/>
<proteinExistence type="predicted"/>
<reference evidence="2 3" key="1">
    <citation type="submission" date="2024-05" db="EMBL/GenBank/DDBJ databases">
        <title>Genome sequencing and assembly of Indian major carp, Cirrhinus mrigala (Hamilton, 1822).</title>
        <authorList>
            <person name="Mohindra V."/>
            <person name="Chowdhury L.M."/>
            <person name="Lal K."/>
            <person name="Jena J.K."/>
        </authorList>
    </citation>
    <scope>NUCLEOTIDE SEQUENCE [LARGE SCALE GENOMIC DNA]</scope>
    <source>
        <strain evidence="2">CM1030</strain>
        <tissue evidence="2">Blood</tissue>
    </source>
</reference>
<evidence type="ECO:0000313" key="2">
    <source>
        <dbReference type="EMBL" id="KAL0154531.1"/>
    </source>
</evidence>